<dbReference type="InterPro" id="IPR043167">
    <property type="entry name" value="LpxI_C_sf"/>
</dbReference>
<dbReference type="Pfam" id="PF17930">
    <property type="entry name" value="LpxI_N"/>
    <property type="match status" value="1"/>
</dbReference>
<evidence type="ECO:0000259" key="2">
    <source>
        <dbReference type="Pfam" id="PF17930"/>
    </source>
</evidence>
<reference evidence="3" key="2">
    <citation type="submission" date="2020-09" db="EMBL/GenBank/DDBJ databases">
        <authorList>
            <person name="Sun Q."/>
            <person name="Zhou Y."/>
        </authorList>
    </citation>
    <scope>NUCLEOTIDE SEQUENCE</scope>
    <source>
        <strain evidence="3">CGMCC 1.15082</strain>
    </source>
</reference>
<evidence type="ECO:0008006" key="5">
    <source>
        <dbReference type="Google" id="ProtNLM"/>
    </source>
</evidence>
<keyword evidence="4" id="KW-1185">Reference proteome</keyword>
<dbReference type="InterPro" id="IPR041255">
    <property type="entry name" value="LpxI_N"/>
</dbReference>
<dbReference type="EMBL" id="BMHH01000002">
    <property type="protein sequence ID" value="GGA82354.1"/>
    <property type="molecule type" value="Genomic_DNA"/>
</dbReference>
<evidence type="ECO:0000259" key="1">
    <source>
        <dbReference type="Pfam" id="PF06230"/>
    </source>
</evidence>
<sequence length="286" mass="29810">MTSGADKVGRTAIIAGSGVLPVRVAEDLEKQGRPPLLIPLKGDADPSLYRYEHTEISMVEFRKLIRALKAGGVRNVILAGGVSSRPHFSDLRIDGPTLAAIPRILGALGKGDDALLRAFIGLVESYGFKVVGAHEIVPDLLAPAARSLTGKKPGKDDWRNIELAREAARMIGALDVGQGAVAVGGRVVALEGAEGTDAMLERIAQMRAARRIPQKGGALVKCAKPTQDERADLPTIGLSTIENAAQAGLSGIAIEAGKTFILGVGETVAAANAKGLFIETFDSKPG</sequence>
<dbReference type="AlphaFoldDB" id="A0A916WBA6"/>
<dbReference type="InterPro" id="IPR053174">
    <property type="entry name" value="LpxI"/>
</dbReference>
<feature type="domain" description="LpxI N-terminal" evidence="2">
    <location>
        <begin position="11"/>
        <end position="140"/>
    </location>
</feature>
<feature type="domain" description="LpxI C-terminal" evidence="1">
    <location>
        <begin position="147"/>
        <end position="278"/>
    </location>
</feature>
<reference evidence="3" key="1">
    <citation type="journal article" date="2014" name="Int. J. Syst. Evol. Microbiol.">
        <title>Complete genome sequence of Corynebacterium casei LMG S-19264T (=DSM 44701T), isolated from a smear-ripened cheese.</title>
        <authorList>
            <consortium name="US DOE Joint Genome Institute (JGI-PGF)"/>
            <person name="Walter F."/>
            <person name="Albersmeier A."/>
            <person name="Kalinowski J."/>
            <person name="Ruckert C."/>
        </authorList>
    </citation>
    <scope>NUCLEOTIDE SEQUENCE</scope>
    <source>
        <strain evidence="3">CGMCC 1.15082</strain>
    </source>
</reference>
<dbReference type="Proteomes" id="UP000646478">
    <property type="component" value="Unassembled WGS sequence"/>
</dbReference>
<proteinExistence type="predicted"/>
<comment type="caution">
    <text evidence="3">The sequence shown here is derived from an EMBL/GenBank/DDBJ whole genome shotgun (WGS) entry which is preliminary data.</text>
</comment>
<name>A0A916WBA6_9HYPH</name>
<evidence type="ECO:0000313" key="4">
    <source>
        <dbReference type="Proteomes" id="UP000646478"/>
    </source>
</evidence>
<dbReference type="PANTHER" id="PTHR39962:SF1">
    <property type="entry name" value="LPXI FAMILY PROTEIN"/>
    <property type="match status" value="1"/>
</dbReference>
<gene>
    <name evidence="3" type="ORF">GCM10011491_07200</name>
</gene>
<dbReference type="Gene3D" id="3.40.140.80">
    <property type="match status" value="1"/>
</dbReference>
<accession>A0A916WBA6</accession>
<dbReference type="Pfam" id="PF06230">
    <property type="entry name" value="LpxI_C"/>
    <property type="match status" value="1"/>
</dbReference>
<organism evidence="3 4">
    <name type="scientific">Brucella endophytica</name>
    <dbReference type="NCBI Taxonomy" id="1963359"/>
    <lineage>
        <taxon>Bacteria</taxon>
        <taxon>Pseudomonadati</taxon>
        <taxon>Pseudomonadota</taxon>
        <taxon>Alphaproteobacteria</taxon>
        <taxon>Hyphomicrobiales</taxon>
        <taxon>Brucellaceae</taxon>
        <taxon>Brucella/Ochrobactrum group</taxon>
        <taxon>Brucella</taxon>
    </lineage>
</organism>
<evidence type="ECO:0000313" key="3">
    <source>
        <dbReference type="EMBL" id="GGA82354.1"/>
    </source>
</evidence>
<dbReference type="PANTHER" id="PTHR39962">
    <property type="entry name" value="BLL4848 PROTEIN"/>
    <property type="match status" value="1"/>
</dbReference>
<dbReference type="Gene3D" id="3.40.50.20">
    <property type="match status" value="1"/>
</dbReference>
<protein>
    <recommendedName>
        <fullName evidence="5">DUF1009 domain-containing protein</fullName>
    </recommendedName>
</protein>
<dbReference type="InterPro" id="IPR010415">
    <property type="entry name" value="LpxI_C"/>
</dbReference>